<sequence>MSSPFKSLLVAPLRGLLRVSAGVRESVRRIYSHAALAAQLKQALPASVVVLGRVLVYGTGEIRFGQDTLLYPDLHLETQGGARLNLGDGVVISRGVHLVAMAGITIGAGSMIGEYASLRDANHARKDGVAIRDAGHTARPITLGKEVWVGRGAAILAGVTIGDHATIGANAVVTRDVPAGAVVGGVPAVALRQRQALPNG</sequence>
<dbReference type="InterPro" id="IPR018357">
    <property type="entry name" value="Hexapep_transf_CS"/>
</dbReference>
<reference evidence="6" key="1">
    <citation type="submission" date="2011-01" db="EMBL/GenBank/DDBJ databases">
        <title>Complete sequence of chromosome of Acidobacterium sp. MP5ACTX9.</title>
        <authorList>
            <consortium name="US DOE Joint Genome Institute"/>
            <person name="Lucas S."/>
            <person name="Copeland A."/>
            <person name="Lapidus A."/>
            <person name="Cheng J.-F."/>
            <person name="Goodwin L."/>
            <person name="Pitluck S."/>
            <person name="Teshima H."/>
            <person name="Detter J.C."/>
            <person name="Han C."/>
            <person name="Tapia R."/>
            <person name="Land M."/>
            <person name="Hauser L."/>
            <person name="Kyrpides N."/>
            <person name="Ivanova N."/>
            <person name="Ovchinnikova G."/>
            <person name="Pagani I."/>
            <person name="Rawat S.R."/>
            <person name="Mannisto M."/>
            <person name="Haggblom M.M."/>
            <person name="Woyke T."/>
        </authorList>
    </citation>
    <scope>NUCLEOTIDE SEQUENCE [LARGE SCALE GENOMIC DNA]</scope>
    <source>
        <strain evidence="6">MP5ACTX9</strain>
    </source>
</reference>
<dbReference type="eggNOG" id="COG0110">
    <property type="taxonomic scope" value="Bacteria"/>
</dbReference>
<evidence type="ECO:0000313" key="5">
    <source>
        <dbReference type="EMBL" id="ADW68911.1"/>
    </source>
</evidence>
<accession>E8X015</accession>
<dbReference type="SUPFAM" id="SSF51161">
    <property type="entry name" value="Trimeric LpxA-like enzymes"/>
    <property type="match status" value="1"/>
</dbReference>
<dbReference type="InterPro" id="IPR011004">
    <property type="entry name" value="Trimer_LpxA-like_sf"/>
</dbReference>
<dbReference type="PaxDb" id="1198114-AciX9_1865"/>
<dbReference type="PANTHER" id="PTHR23416:SF23">
    <property type="entry name" value="ACETYLTRANSFERASE C18B11.09C-RELATED"/>
    <property type="match status" value="1"/>
</dbReference>
<evidence type="ECO:0000256" key="1">
    <source>
        <dbReference type="ARBA" id="ARBA00007274"/>
    </source>
</evidence>
<dbReference type="Gene3D" id="2.160.10.10">
    <property type="entry name" value="Hexapeptide repeat proteins"/>
    <property type="match status" value="1"/>
</dbReference>
<comment type="similarity">
    <text evidence="1">Belongs to the transferase hexapeptide repeat family.</text>
</comment>
<dbReference type="OrthoDB" id="9801697at2"/>
<dbReference type="InterPro" id="IPR051159">
    <property type="entry name" value="Hexapeptide_acetyltransf"/>
</dbReference>
<dbReference type="Proteomes" id="UP000000343">
    <property type="component" value="Chromosome"/>
</dbReference>
<organism evidence="6">
    <name type="scientific">Granulicella tundricola (strain ATCC BAA-1859 / DSM 23138 / MP5ACTX9)</name>
    <dbReference type="NCBI Taxonomy" id="1198114"/>
    <lineage>
        <taxon>Bacteria</taxon>
        <taxon>Pseudomonadati</taxon>
        <taxon>Acidobacteriota</taxon>
        <taxon>Terriglobia</taxon>
        <taxon>Terriglobales</taxon>
        <taxon>Acidobacteriaceae</taxon>
        <taxon>Granulicella</taxon>
    </lineage>
</organism>
<gene>
    <name evidence="5" type="ordered locus">AciX9_1865</name>
</gene>
<keyword evidence="6" id="KW-1185">Reference proteome</keyword>
<proteinExistence type="inferred from homology"/>
<evidence type="ECO:0000256" key="3">
    <source>
        <dbReference type="ARBA" id="ARBA00022737"/>
    </source>
</evidence>
<dbReference type="CDD" id="cd04647">
    <property type="entry name" value="LbH_MAT_like"/>
    <property type="match status" value="1"/>
</dbReference>
<name>E8X015_GRATM</name>
<evidence type="ECO:0000256" key="2">
    <source>
        <dbReference type="ARBA" id="ARBA00022679"/>
    </source>
</evidence>
<evidence type="ECO:0000256" key="4">
    <source>
        <dbReference type="ARBA" id="ARBA00023315"/>
    </source>
</evidence>
<dbReference type="InterPro" id="IPR001451">
    <property type="entry name" value="Hexapep"/>
</dbReference>
<dbReference type="PROSITE" id="PS00101">
    <property type="entry name" value="HEXAPEP_TRANSFERASES"/>
    <property type="match status" value="1"/>
</dbReference>
<keyword evidence="3" id="KW-0677">Repeat</keyword>
<dbReference type="GO" id="GO:0005829">
    <property type="term" value="C:cytosol"/>
    <property type="evidence" value="ECO:0007669"/>
    <property type="project" value="TreeGrafter"/>
</dbReference>
<dbReference type="KEGG" id="acm:AciX9_1865"/>
<dbReference type="EMBL" id="CP002480">
    <property type="protein sequence ID" value="ADW68911.1"/>
    <property type="molecule type" value="Genomic_DNA"/>
</dbReference>
<dbReference type="PANTHER" id="PTHR23416">
    <property type="entry name" value="SIALIC ACID SYNTHASE-RELATED"/>
    <property type="match status" value="1"/>
</dbReference>
<dbReference type="HOGENOM" id="CLU_051638_7_1_0"/>
<dbReference type="AlphaFoldDB" id="E8X015"/>
<dbReference type="Pfam" id="PF00132">
    <property type="entry name" value="Hexapep"/>
    <property type="match status" value="1"/>
</dbReference>
<keyword evidence="2 5" id="KW-0808">Transferase</keyword>
<evidence type="ECO:0000313" key="6">
    <source>
        <dbReference type="Proteomes" id="UP000000343"/>
    </source>
</evidence>
<dbReference type="GO" id="GO:0008374">
    <property type="term" value="F:O-acyltransferase activity"/>
    <property type="evidence" value="ECO:0007669"/>
    <property type="project" value="TreeGrafter"/>
</dbReference>
<protein>
    <submittedName>
        <fullName evidence="5">Transferase hexapeptide domain protein</fullName>
    </submittedName>
</protein>
<keyword evidence="4" id="KW-0012">Acyltransferase</keyword>
<dbReference type="STRING" id="1198114.AciX9_1865"/>